<dbReference type="EMBL" id="CP072943">
    <property type="protein sequence ID" value="QTX32145.1"/>
    <property type="molecule type" value="Genomic_DNA"/>
</dbReference>
<dbReference type="Proteomes" id="UP000671879">
    <property type="component" value="Chromosome"/>
</dbReference>
<dbReference type="AlphaFoldDB" id="A0A9Q7A794"/>
<dbReference type="KEGG" id="aram:KAR29_12675"/>
<sequence length="116" mass="13838">MTLRDFKVFCIRRIPHLMAQELRRRHLWRPRSGLDRYVHEQVGRFLDGWPHGLWEGRFRKLLDSPEPSAAREAIARDTALWLLEHLDLADRDDASAVFGSYRRFTERLRAKREGGR</sequence>
<evidence type="ECO:0000313" key="1">
    <source>
        <dbReference type="EMBL" id="QTX32145.1"/>
    </source>
</evidence>
<evidence type="ECO:0000313" key="2">
    <source>
        <dbReference type="Proteomes" id="UP000671879"/>
    </source>
</evidence>
<proteinExistence type="predicted"/>
<accession>A0A9Q7A794</accession>
<gene>
    <name evidence="1" type="ORF">KAR29_12675</name>
</gene>
<keyword evidence="2" id="KW-1185">Reference proteome</keyword>
<dbReference type="RefSeq" id="WP_274373359.1">
    <property type="nucleotide sequence ID" value="NZ_CP072943.1"/>
</dbReference>
<protein>
    <submittedName>
        <fullName evidence="1">Uncharacterized protein</fullName>
    </submittedName>
</protein>
<reference evidence="2" key="1">
    <citation type="submission" date="2021-04" db="EMBL/GenBank/DDBJ databases">
        <title>A novel Synergistetes isolate from a pyrite-forming mixed culture.</title>
        <authorList>
            <person name="Bunk B."/>
            <person name="Sproer C."/>
            <person name="Spring S."/>
            <person name="Pester M."/>
        </authorList>
    </citation>
    <scope>NUCLEOTIDE SEQUENCE [LARGE SCALE GENOMIC DNA]</scope>
    <source>
        <strain evidence="2">J.5.4.2-T.3.5.2</strain>
    </source>
</reference>
<name>A0A9Q7A794_9BACT</name>
<organism evidence="1 2">
    <name type="scientific">Aminithiophilus ramosus</name>
    <dbReference type="NCBI Taxonomy" id="3029084"/>
    <lineage>
        <taxon>Bacteria</taxon>
        <taxon>Thermotogati</taxon>
        <taxon>Synergistota</taxon>
        <taxon>Synergistia</taxon>
        <taxon>Synergistales</taxon>
        <taxon>Aminithiophilaceae</taxon>
        <taxon>Aminithiophilus</taxon>
    </lineage>
</organism>